<protein>
    <submittedName>
        <fullName evidence="2">Metallo-dependent phosphatase</fullName>
    </submittedName>
</protein>
<dbReference type="InterPro" id="IPR029052">
    <property type="entry name" value="Metallo-depent_PP-like"/>
</dbReference>
<dbReference type="PANTHER" id="PTHR12905">
    <property type="entry name" value="METALLOPHOSPHOESTERASE"/>
    <property type="match status" value="1"/>
</dbReference>
<organism evidence="2 3">
    <name type="scientific">Aulographum hederae CBS 113979</name>
    <dbReference type="NCBI Taxonomy" id="1176131"/>
    <lineage>
        <taxon>Eukaryota</taxon>
        <taxon>Fungi</taxon>
        <taxon>Dikarya</taxon>
        <taxon>Ascomycota</taxon>
        <taxon>Pezizomycotina</taxon>
        <taxon>Dothideomycetes</taxon>
        <taxon>Pleosporomycetidae</taxon>
        <taxon>Aulographales</taxon>
        <taxon>Aulographaceae</taxon>
    </lineage>
</organism>
<dbReference type="Pfam" id="PF00149">
    <property type="entry name" value="Metallophos"/>
    <property type="match status" value="1"/>
</dbReference>
<accession>A0A6G1H0C6</accession>
<name>A0A6G1H0C6_9PEZI</name>
<dbReference type="InterPro" id="IPR051693">
    <property type="entry name" value="UPF0046_metallophosphoest"/>
</dbReference>
<feature type="domain" description="Calcineurin-like phosphoesterase" evidence="1">
    <location>
        <begin position="22"/>
        <end position="210"/>
    </location>
</feature>
<evidence type="ECO:0000313" key="3">
    <source>
        <dbReference type="Proteomes" id="UP000800041"/>
    </source>
</evidence>
<dbReference type="PANTHER" id="PTHR12905:SF0">
    <property type="entry name" value="CALCINEURIN-LIKE PHOSPHOESTERASE DOMAIN-CONTAINING PROTEIN"/>
    <property type="match status" value="1"/>
</dbReference>
<proteinExistence type="predicted"/>
<sequence length="291" mass="31841">MAQALIETSILIISDTHGYDAEDIVLHCGDITEDGQLEDYKKAIELLGSIDAKLKLVIAGNHDVSLDWEFYLAQGGSPEDHQRAIDLWQSPQTKSQGIIFLQEGTHTFTLPGTNAKFVVYASLYTPKYGVSAFQYDSLQDIYNPADPITAPEVVAAARHVIPENVDIVITHGPPKCILDSSADGNSSGCPHLRRAIARSKPRIHCFGHMHLGWEGQMVQWNRKGATDDGYFMMPKPCLGKNQIMKKGAALQNLTGVKKGNATFFLNAAIMDGNGEPTNAPWLLEIDLPVDA</sequence>
<dbReference type="Gene3D" id="3.60.21.10">
    <property type="match status" value="1"/>
</dbReference>
<dbReference type="AlphaFoldDB" id="A0A6G1H0C6"/>
<dbReference type="InterPro" id="IPR004843">
    <property type="entry name" value="Calcineurin-like_PHP"/>
</dbReference>
<evidence type="ECO:0000259" key="1">
    <source>
        <dbReference type="Pfam" id="PF00149"/>
    </source>
</evidence>
<dbReference type="CDD" id="cd07379">
    <property type="entry name" value="MPP_239FB"/>
    <property type="match status" value="1"/>
</dbReference>
<dbReference type="SUPFAM" id="SSF56300">
    <property type="entry name" value="Metallo-dependent phosphatases"/>
    <property type="match status" value="1"/>
</dbReference>
<dbReference type="GO" id="GO:0016787">
    <property type="term" value="F:hydrolase activity"/>
    <property type="evidence" value="ECO:0007669"/>
    <property type="project" value="InterPro"/>
</dbReference>
<dbReference type="EMBL" id="ML977156">
    <property type="protein sequence ID" value="KAF1986497.1"/>
    <property type="molecule type" value="Genomic_DNA"/>
</dbReference>
<dbReference type="Proteomes" id="UP000800041">
    <property type="component" value="Unassembled WGS sequence"/>
</dbReference>
<reference evidence="2" key="1">
    <citation type="journal article" date="2020" name="Stud. Mycol.">
        <title>101 Dothideomycetes genomes: a test case for predicting lifestyles and emergence of pathogens.</title>
        <authorList>
            <person name="Haridas S."/>
            <person name="Albert R."/>
            <person name="Binder M."/>
            <person name="Bloem J."/>
            <person name="Labutti K."/>
            <person name="Salamov A."/>
            <person name="Andreopoulos B."/>
            <person name="Baker S."/>
            <person name="Barry K."/>
            <person name="Bills G."/>
            <person name="Bluhm B."/>
            <person name="Cannon C."/>
            <person name="Castanera R."/>
            <person name="Culley D."/>
            <person name="Daum C."/>
            <person name="Ezra D."/>
            <person name="Gonzalez J."/>
            <person name="Henrissat B."/>
            <person name="Kuo A."/>
            <person name="Liang C."/>
            <person name="Lipzen A."/>
            <person name="Lutzoni F."/>
            <person name="Magnuson J."/>
            <person name="Mondo S."/>
            <person name="Nolan M."/>
            <person name="Ohm R."/>
            <person name="Pangilinan J."/>
            <person name="Park H.-J."/>
            <person name="Ramirez L."/>
            <person name="Alfaro M."/>
            <person name="Sun H."/>
            <person name="Tritt A."/>
            <person name="Yoshinaga Y."/>
            <person name="Zwiers L.-H."/>
            <person name="Turgeon B."/>
            <person name="Goodwin S."/>
            <person name="Spatafora J."/>
            <person name="Crous P."/>
            <person name="Grigoriev I."/>
        </authorList>
    </citation>
    <scope>NUCLEOTIDE SEQUENCE</scope>
    <source>
        <strain evidence="2">CBS 113979</strain>
    </source>
</reference>
<evidence type="ECO:0000313" key="2">
    <source>
        <dbReference type="EMBL" id="KAF1986497.1"/>
    </source>
</evidence>
<keyword evidence="3" id="KW-1185">Reference proteome</keyword>
<gene>
    <name evidence="2" type="ORF">K402DRAFT_446410</name>
</gene>
<dbReference type="OrthoDB" id="630188at2759"/>